<dbReference type="FunFam" id="2.40.160.50:FF:000004">
    <property type="entry name" value="Protein TOC75-3 chloroplastic"/>
    <property type="match status" value="1"/>
</dbReference>
<comment type="subcellular location">
    <subcellularLocation>
        <location evidence="1">Plastid</location>
        <location evidence="1">Chloroplast outer membrane</location>
        <topology evidence="1">Multi-pass membrane protein</topology>
    </subcellularLocation>
</comment>
<sequence length="832" mass="91362">MHARTYCCTCIFTLATLTLITGMWCADSCLIDHFDRLNTGLSLGIQQKSACGTFLSPVTASHGHKNSFLSKSEAPSSINQESLLPNQLRFLSKNMGIAAIGSIAGVAGECLLQAFSGGGNGCGGWGDGGFSGGSGGDGGSWHRYLERLIPFANAEAEDRSYDSHGLKVGSSRNITKLNADKRYKISGVELLDKRTGNIVGLDDPFYELITMKPGAILTAAQFQAELENLSSCGMFESVSMDAIPESNGMLRMQIIFAESEWQHSESVRCVNVGLLPQSKPPEVDLMRMTDKERERFMKNQEEEYSLRLQETKPVILPKTVEKELSRWIRGEPRVTARVLQRLRDQIQKWYHDNGFACAQVVNFGNLNTNEIVCEIVEGDITKLMIQFQDKMGLPCEGNTNIKIVDRELPQQLKTGHIFNIEAGKKALRDINSLGLFSNIEVNPRPDEEKEGGIVVEIKLKELDQQTAEVSTEWSISPGGSGWPTLSSIQPGGSVTFEHRNLFGLNRSIFGSVTSNNLLNPQDDLGFKMEYVHPYLDGVDDLRNRTFKASCFNSRKLSPVFTGGPGLDEVPTVWVDRAGLKANITENFTRQSKFTYGLVFEEVTTRDETSAICTNGCRTLPSGAFSMDGPPTTLSDTGMDHVGFFQANVTRDNTCFINGTPVGARWIFQVDQGLGIGSKHPVFNRHQLTATHFLQLKEVQEGGKKAPPPVLVLHGRYGGCVGDLAAYDAFTLGGPYSVRGYNMGELGACRNFLELATELRVPIFGTQTYGFVEYGTDLGSSKDVRGNPTEYFRRAGSGMSYGVGMKLGLIRAEYAQDCNTGSGALFVRFGERF</sequence>
<organism evidence="15 16">
    <name type="scientific">Ceratopteris richardii</name>
    <name type="common">Triangle waterfern</name>
    <dbReference type="NCBI Taxonomy" id="49495"/>
    <lineage>
        <taxon>Eukaryota</taxon>
        <taxon>Viridiplantae</taxon>
        <taxon>Streptophyta</taxon>
        <taxon>Embryophyta</taxon>
        <taxon>Tracheophyta</taxon>
        <taxon>Polypodiopsida</taxon>
        <taxon>Polypodiidae</taxon>
        <taxon>Polypodiales</taxon>
        <taxon>Pteridineae</taxon>
        <taxon>Pteridaceae</taxon>
        <taxon>Parkerioideae</taxon>
        <taxon>Ceratopteris</taxon>
    </lineage>
</organism>
<feature type="domain" description="Toc75-like POTRA" evidence="14">
    <location>
        <begin position="176"/>
        <end position="258"/>
    </location>
</feature>
<dbReference type="Gene3D" id="2.40.160.50">
    <property type="entry name" value="membrane protein fhac: a member of the omp85/tpsb transporter family"/>
    <property type="match status" value="1"/>
</dbReference>
<dbReference type="InterPro" id="IPR057355">
    <property type="entry name" value="POTRA2_Toc75"/>
</dbReference>
<dbReference type="GO" id="GO:0045037">
    <property type="term" value="P:protein import into chloroplast stroma"/>
    <property type="evidence" value="ECO:0007669"/>
    <property type="project" value="TreeGrafter"/>
</dbReference>
<dbReference type="InterPro" id="IPR000184">
    <property type="entry name" value="Bac_surfAg_D15"/>
</dbReference>
<dbReference type="AlphaFoldDB" id="A0A8T2TSX4"/>
<feature type="domain" description="Toc75-like POTRA" evidence="14">
    <location>
        <begin position="380"/>
        <end position="461"/>
    </location>
</feature>
<evidence type="ECO:0000256" key="2">
    <source>
        <dbReference type="ARBA" id="ARBA00022448"/>
    </source>
</evidence>
<keyword evidence="11" id="KW-0732">Signal</keyword>
<evidence type="ECO:0000256" key="9">
    <source>
        <dbReference type="ARBA" id="ARBA00023136"/>
    </source>
</evidence>
<dbReference type="PANTHER" id="PTHR12815:SF42">
    <property type="entry name" value="BACTERIAL SURFACE ANTIGEN (D15) DOMAIN-CONTAINING PROTEIN"/>
    <property type="match status" value="1"/>
</dbReference>
<proteinExistence type="inferred from homology"/>
<dbReference type="InterPro" id="IPR057354">
    <property type="entry name" value="POTRA1_3_Toc75"/>
</dbReference>
<dbReference type="Pfam" id="PF25280">
    <property type="entry name" value="POTRA2_Toc75"/>
    <property type="match status" value="1"/>
</dbReference>
<comment type="similarity">
    <text evidence="10">Belongs to the TOC75 family.</text>
</comment>
<gene>
    <name evidence="15" type="ORF">KP509_11G026700</name>
</gene>
<feature type="chain" id="PRO_5035802389" description="Bacterial surface antigen (D15) domain-containing protein" evidence="11">
    <location>
        <begin position="26"/>
        <end position="832"/>
    </location>
</feature>
<dbReference type="Gene3D" id="3.10.20.310">
    <property type="entry name" value="membrane protein fhac"/>
    <property type="match status" value="1"/>
</dbReference>
<evidence type="ECO:0000256" key="7">
    <source>
        <dbReference type="ARBA" id="ARBA00022805"/>
    </source>
</evidence>
<evidence type="ECO:0000259" key="13">
    <source>
        <dbReference type="Pfam" id="PF25280"/>
    </source>
</evidence>
<evidence type="ECO:0000256" key="6">
    <source>
        <dbReference type="ARBA" id="ARBA00022692"/>
    </source>
</evidence>
<keyword evidence="9" id="KW-0472">Membrane</keyword>
<dbReference type="GO" id="GO:0045036">
    <property type="term" value="P:protein targeting to chloroplast"/>
    <property type="evidence" value="ECO:0007669"/>
    <property type="project" value="UniProtKB-ARBA"/>
</dbReference>
<dbReference type="Pfam" id="PF01103">
    <property type="entry name" value="Omp85"/>
    <property type="match status" value="1"/>
</dbReference>
<keyword evidence="5" id="KW-0934">Plastid</keyword>
<keyword evidence="7" id="KW-1002">Plastid outer membrane</keyword>
<keyword evidence="8" id="KW-0653">Protein transport</keyword>
<protein>
    <recommendedName>
        <fullName evidence="17">Bacterial surface antigen (D15) domain-containing protein</fullName>
    </recommendedName>
</protein>
<evidence type="ECO:0000256" key="10">
    <source>
        <dbReference type="ARBA" id="ARBA00061638"/>
    </source>
</evidence>
<accession>A0A8T2TSX4</accession>
<evidence type="ECO:0000313" key="16">
    <source>
        <dbReference type="Proteomes" id="UP000825935"/>
    </source>
</evidence>
<dbReference type="Proteomes" id="UP000825935">
    <property type="component" value="Chromosome 11"/>
</dbReference>
<evidence type="ECO:0008006" key="17">
    <source>
        <dbReference type="Google" id="ProtNLM"/>
    </source>
</evidence>
<dbReference type="GO" id="GO:0009658">
    <property type="term" value="P:chloroplast organization"/>
    <property type="evidence" value="ECO:0007669"/>
    <property type="project" value="TreeGrafter"/>
</dbReference>
<comment type="caution">
    <text evidence="15">The sequence shown here is derived from an EMBL/GenBank/DDBJ whole genome shotgun (WGS) entry which is preliminary data.</text>
</comment>
<dbReference type="OrthoDB" id="1161695at2759"/>
<keyword evidence="2" id="KW-0813">Transport</keyword>
<dbReference type="InterPro" id="IPR039910">
    <property type="entry name" value="D15-like"/>
</dbReference>
<feature type="signal peptide" evidence="11">
    <location>
        <begin position="1"/>
        <end position="25"/>
    </location>
</feature>
<keyword evidence="16" id="KW-1185">Reference proteome</keyword>
<keyword evidence="6" id="KW-0812">Transmembrane</keyword>
<keyword evidence="4" id="KW-0150">Chloroplast</keyword>
<keyword evidence="3" id="KW-1134">Transmembrane beta strand</keyword>
<evidence type="ECO:0000313" key="15">
    <source>
        <dbReference type="EMBL" id="KAH7424823.1"/>
    </source>
</evidence>
<evidence type="ECO:0000256" key="4">
    <source>
        <dbReference type="ARBA" id="ARBA00022528"/>
    </source>
</evidence>
<dbReference type="OMA" id="VSDIMFF"/>
<dbReference type="EMBL" id="CM035416">
    <property type="protein sequence ID" value="KAH7424823.1"/>
    <property type="molecule type" value="Genomic_DNA"/>
</dbReference>
<evidence type="ECO:0000256" key="8">
    <source>
        <dbReference type="ARBA" id="ARBA00022927"/>
    </source>
</evidence>
<evidence type="ECO:0000259" key="14">
    <source>
        <dbReference type="Pfam" id="PF25282"/>
    </source>
</evidence>
<evidence type="ECO:0000256" key="1">
    <source>
        <dbReference type="ARBA" id="ARBA00004396"/>
    </source>
</evidence>
<feature type="domain" description="Toc75-like second POTRA" evidence="13">
    <location>
        <begin position="267"/>
        <end position="379"/>
    </location>
</feature>
<name>A0A8T2TSX4_CERRI</name>
<feature type="domain" description="Bacterial surface antigen (D15)" evidence="12">
    <location>
        <begin position="500"/>
        <end position="815"/>
    </location>
</feature>
<evidence type="ECO:0000259" key="12">
    <source>
        <dbReference type="Pfam" id="PF01103"/>
    </source>
</evidence>
<dbReference type="PANTHER" id="PTHR12815">
    <property type="entry name" value="SORTING AND ASSEMBLY MACHINERY SAMM50 PROTEIN FAMILY MEMBER"/>
    <property type="match status" value="1"/>
</dbReference>
<dbReference type="Pfam" id="PF25282">
    <property type="entry name" value="POTRA1_3_Toc75"/>
    <property type="match status" value="2"/>
</dbReference>
<evidence type="ECO:0000256" key="3">
    <source>
        <dbReference type="ARBA" id="ARBA00022452"/>
    </source>
</evidence>
<dbReference type="GO" id="GO:0009707">
    <property type="term" value="C:chloroplast outer membrane"/>
    <property type="evidence" value="ECO:0007669"/>
    <property type="project" value="UniProtKB-SubCell"/>
</dbReference>
<reference evidence="15" key="1">
    <citation type="submission" date="2021-08" db="EMBL/GenBank/DDBJ databases">
        <title>WGS assembly of Ceratopteris richardii.</title>
        <authorList>
            <person name="Marchant D.B."/>
            <person name="Chen G."/>
            <person name="Jenkins J."/>
            <person name="Shu S."/>
            <person name="Leebens-Mack J."/>
            <person name="Grimwood J."/>
            <person name="Schmutz J."/>
            <person name="Soltis P."/>
            <person name="Soltis D."/>
            <person name="Chen Z.-H."/>
        </authorList>
    </citation>
    <scope>NUCLEOTIDE SEQUENCE</scope>
    <source>
        <strain evidence="15">Whitten #5841</strain>
        <tissue evidence="15">Leaf</tissue>
    </source>
</reference>
<evidence type="ECO:0000256" key="5">
    <source>
        <dbReference type="ARBA" id="ARBA00022640"/>
    </source>
</evidence>
<evidence type="ECO:0000256" key="11">
    <source>
        <dbReference type="SAM" id="SignalP"/>
    </source>
</evidence>